<proteinExistence type="predicted"/>
<dbReference type="GO" id="GO:0006032">
    <property type="term" value="P:chitin catabolic process"/>
    <property type="evidence" value="ECO:0007669"/>
    <property type="project" value="TreeGrafter"/>
</dbReference>
<dbReference type="AlphaFoldDB" id="A0A822FUL6"/>
<dbReference type="InterPro" id="IPR017853">
    <property type="entry name" value="GH"/>
</dbReference>
<dbReference type="PANTHER" id="PTHR11177:SF317">
    <property type="entry name" value="CHITINASE 12-RELATED"/>
    <property type="match status" value="1"/>
</dbReference>
<dbReference type="GO" id="GO:0008061">
    <property type="term" value="F:chitin binding"/>
    <property type="evidence" value="ECO:0007669"/>
    <property type="project" value="TreeGrafter"/>
</dbReference>
<accession>A0A822FUL6</accession>
<dbReference type="EMBL" id="CAJOBR010084221">
    <property type="protein sequence ID" value="CAF5129739.1"/>
    <property type="molecule type" value="Genomic_DNA"/>
</dbReference>
<evidence type="ECO:0000313" key="3">
    <source>
        <dbReference type="Proteomes" id="UP000663848"/>
    </source>
</evidence>
<feature type="non-terminal residue" evidence="2">
    <location>
        <position position="1"/>
    </location>
</feature>
<name>A0A822FUL6_9BILA</name>
<feature type="domain" description="GH18" evidence="1">
    <location>
        <begin position="1"/>
        <end position="50"/>
    </location>
</feature>
<dbReference type="SUPFAM" id="SSF51445">
    <property type="entry name" value="(Trans)glycosidases"/>
    <property type="match status" value="1"/>
</dbReference>
<dbReference type="GO" id="GO:0005576">
    <property type="term" value="C:extracellular region"/>
    <property type="evidence" value="ECO:0007669"/>
    <property type="project" value="TreeGrafter"/>
</dbReference>
<dbReference type="InterPro" id="IPR029070">
    <property type="entry name" value="Chitinase_insertion_sf"/>
</dbReference>
<dbReference type="Pfam" id="PF00704">
    <property type="entry name" value="Glyco_hydro_18"/>
    <property type="match status" value="1"/>
</dbReference>
<organism evidence="2 3">
    <name type="scientific">Rotaria socialis</name>
    <dbReference type="NCBI Taxonomy" id="392032"/>
    <lineage>
        <taxon>Eukaryota</taxon>
        <taxon>Metazoa</taxon>
        <taxon>Spiralia</taxon>
        <taxon>Gnathifera</taxon>
        <taxon>Rotifera</taxon>
        <taxon>Eurotatoria</taxon>
        <taxon>Bdelloidea</taxon>
        <taxon>Philodinida</taxon>
        <taxon>Philodinidae</taxon>
        <taxon>Rotaria</taxon>
    </lineage>
</organism>
<dbReference type="InterPro" id="IPR001223">
    <property type="entry name" value="Glyco_hydro18_cat"/>
</dbReference>
<dbReference type="PROSITE" id="PS51910">
    <property type="entry name" value="GH18_2"/>
    <property type="match status" value="1"/>
</dbReference>
<dbReference type="GO" id="GO:0005975">
    <property type="term" value="P:carbohydrate metabolic process"/>
    <property type="evidence" value="ECO:0007669"/>
    <property type="project" value="InterPro"/>
</dbReference>
<dbReference type="Proteomes" id="UP000663848">
    <property type="component" value="Unassembled WGS sequence"/>
</dbReference>
<protein>
    <recommendedName>
        <fullName evidence="1">GH18 domain-containing protein</fullName>
    </recommendedName>
</protein>
<reference evidence="2" key="1">
    <citation type="submission" date="2021-02" db="EMBL/GenBank/DDBJ databases">
        <authorList>
            <person name="Nowell W R."/>
        </authorList>
    </citation>
    <scope>NUCLEOTIDE SEQUENCE</scope>
</reference>
<gene>
    <name evidence="2" type="ORF">QYT958_LOCUS46703</name>
</gene>
<dbReference type="InterPro" id="IPR050314">
    <property type="entry name" value="Glycosyl_Hydrlase_18"/>
</dbReference>
<dbReference type="GO" id="GO:0004568">
    <property type="term" value="F:chitinase activity"/>
    <property type="evidence" value="ECO:0007669"/>
    <property type="project" value="TreeGrafter"/>
</dbReference>
<sequence>MSVPYVSSDTLWIGYDNVRSVKLKMKFLKDQGYGGVIIWSLDLDDKTGDF</sequence>
<comment type="caution">
    <text evidence="2">The sequence shown here is derived from an EMBL/GenBank/DDBJ whole genome shotgun (WGS) entry which is preliminary data.</text>
</comment>
<dbReference type="Gene3D" id="3.10.50.10">
    <property type="match status" value="1"/>
</dbReference>
<evidence type="ECO:0000259" key="1">
    <source>
        <dbReference type="PROSITE" id="PS51910"/>
    </source>
</evidence>
<dbReference type="PANTHER" id="PTHR11177">
    <property type="entry name" value="CHITINASE"/>
    <property type="match status" value="1"/>
</dbReference>
<evidence type="ECO:0000313" key="2">
    <source>
        <dbReference type="EMBL" id="CAF5129739.1"/>
    </source>
</evidence>
<dbReference type="Gene3D" id="3.20.20.80">
    <property type="entry name" value="Glycosidases"/>
    <property type="match status" value="1"/>
</dbReference>